<protein>
    <submittedName>
        <fullName evidence="2">Uncharacterized protein</fullName>
    </submittedName>
</protein>
<dbReference type="AlphaFoldDB" id="A0A0F4G9W3"/>
<proteinExistence type="predicted"/>
<accession>A0A0F4G9W3</accession>
<dbReference type="Proteomes" id="UP000033647">
    <property type="component" value="Unassembled WGS sequence"/>
</dbReference>
<evidence type="ECO:0000313" key="2">
    <source>
        <dbReference type="EMBL" id="KJX92995.1"/>
    </source>
</evidence>
<gene>
    <name evidence="2" type="ORF">TI39_contig4464g00001</name>
</gene>
<comment type="caution">
    <text evidence="2">The sequence shown here is derived from an EMBL/GenBank/DDBJ whole genome shotgun (WGS) entry which is preliminary data.</text>
</comment>
<feature type="signal peptide" evidence="1">
    <location>
        <begin position="1"/>
        <end position="20"/>
    </location>
</feature>
<organism evidence="2 3">
    <name type="scientific">Zymoseptoria brevis</name>
    <dbReference type="NCBI Taxonomy" id="1047168"/>
    <lineage>
        <taxon>Eukaryota</taxon>
        <taxon>Fungi</taxon>
        <taxon>Dikarya</taxon>
        <taxon>Ascomycota</taxon>
        <taxon>Pezizomycotina</taxon>
        <taxon>Dothideomycetes</taxon>
        <taxon>Dothideomycetidae</taxon>
        <taxon>Mycosphaerellales</taxon>
        <taxon>Mycosphaerellaceae</taxon>
        <taxon>Zymoseptoria</taxon>
    </lineage>
</organism>
<feature type="chain" id="PRO_5002468552" evidence="1">
    <location>
        <begin position="21"/>
        <end position="93"/>
    </location>
</feature>
<keyword evidence="3" id="KW-1185">Reference proteome</keyword>
<name>A0A0F4G9W3_9PEZI</name>
<sequence length="93" mass="10010">MNRAMMTTIFTIALAASANALVYRGTDGIITVPYCYYPGFGGESGTSNCSVPAQLACKNGLDSSSYNTCSGQRGFTNSWQGWANGNTCECYYW</sequence>
<evidence type="ECO:0000256" key="1">
    <source>
        <dbReference type="SAM" id="SignalP"/>
    </source>
</evidence>
<keyword evidence="1" id="KW-0732">Signal</keyword>
<dbReference type="EMBL" id="LAFY01004423">
    <property type="protein sequence ID" value="KJX92995.1"/>
    <property type="molecule type" value="Genomic_DNA"/>
</dbReference>
<evidence type="ECO:0000313" key="3">
    <source>
        <dbReference type="Proteomes" id="UP000033647"/>
    </source>
</evidence>
<reference evidence="2 3" key="1">
    <citation type="submission" date="2015-03" db="EMBL/GenBank/DDBJ databases">
        <title>RNA-seq based gene annotation and comparative genomics of four Zymoseptoria species reveal species-specific pathogenicity related genes and transposable element activity.</title>
        <authorList>
            <person name="Grandaubert J."/>
            <person name="Bhattacharyya A."/>
            <person name="Stukenbrock E.H."/>
        </authorList>
    </citation>
    <scope>NUCLEOTIDE SEQUENCE [LARGE SCALE GENOMIC DNA]</scope>
    <source>
        <strain evidence="2 3">Zb18110</strain>
    </source>
</reference>